<protein>
    <submittedName>
        <fullName evidence="9">Cytochrome C</fullName>
    </submittedName>
</protein>
<evidence type="ECO:0000256" key="3">
    <source>
        <dbReference type="ARBA" id="ARBA00022723"/>
    </source>
</evidence>
<evidence type="ECO:0000256" key="2">
    <source>
        <dbReference type="ARBA" id="ARBA00022617"/>
    </source>
</evidence>
<dbReference type="GO" id="GO:0009055">
    <property type="term" value="F:electron transfer activity"/>
    <property type="evidence" value="ECO:0007669"/>
    <property type="project" value="InterPro"/>
</dbReference>
<comment type="caution">
    <text evidence="9">The sequence shown here is derived from an EMBL/GenBank/DDBJ whole genome shotgun (WGS) entry which is preliminary data.</text>
</comment>
<dbReference type="InterPro" id="IPR002327">
    <property type="entry name" value="Cyt_c_1A/1B"/>
</dbReference>
<dbReference type="InterPro" id="IPR009056">
    <property type="entry name" value="Cyt_c-like_dom"/>
</dbReference>
<evidence type="ECO:0000313" key="9">
    <source>
        <dbReference type="EMBL" id="RID98359.1"/>
    </source>
</evidence>
<dbReference type="PANTHER" id="PTHR11961">
    <property type="entry name" value="CYTOCHROME C"/>
    <property type="match status" value="1"/>
</dbReference>
<keyword evidence="5 6" id="KW-0408">Iron</keyword>
<evidence type="ECO:0000256" key="6">
    <source>
        <dbReference type="PROSITE-ProRule" id="PRU00433"/>
    </source>
</evidence>
<dbReference type="PRINTS" id="PR00604">
    <property type="entry name" value="CYTCHRMECIAB"/>
</dbReference>
<reference evidence="9 10" key="1">
    <citation type="submission" date="2018-09" db="EMBL/GenBank/DDBJ databases">
        <title>Draft genome of Simplicispira sp. NY-02.</title>
        <authorList>
            <person name="Im W.T."/>
        </authorList>
    </citation>
    <scope>NUCLEOTIDE SEQUENCE [LARGE SCALE GENOMIC DNA]</scope>
    <source>
        <strain evidence="9 10">NY-02</strain>
    </source>
</reference>
<dbReference type="SUPFAM" id="SSF46626">
    <property type="entry name" value="Cytochrome c"/>
    <property type="match status" value="1"/>
</dbReference>
<keyword evidence="10" id="KW-1185">Reference proteome</keyword>
<dbReference type="AlphaFoldDB" id="A0A398C5Y2"/>
<dbReference type="RefSeq" id="WP_119109024.1">
    <property type="nucleotide sequence ID" value="NZ_QXJC01000003.1"/>
</dbReference>
<evidence type="ECO:0000313" key="10">
    <source>
        <dbReference type="Proteomes" id="UP000266302"/>
    </source>
</evidence>
<evidence type="ECO:0000256" key="4">
    <source>
        <dbReference type="ARBA" id="ARBA00022982"/>
    </source>
</evidence>
<evidence type="ECO:0000256" key="5">
    <source>
        <dbReference type="ARBA" id="ARBA00023004"/>
    </source>
</evidence>
<dbReference type="EMBL" id="QXJC01000003">
    <property type="protein sequence ID" value="RID98359.1"/>
    <property type="molecule type" value="Genomic_DNA"/>
</dbReference>
<dbReference type="Pfam" id="PF00034">
    <property type="entry name" value="Cytochrom_C"/>
    <property type="match status" value="1"/>
</dbReference>
<dbReference type="Proteomes" id="UP000266302">
    <property type="component" value="Unassembled WGS sequence"/>
</dbReference>
<keyword evidence="3 6" id="KW-0479">Metal-binding</keyword>
<keyword evidence="2 6" id="KW-0349">Heme</keyword>
<feature type="signal peptide" evidence="7">
    <location>
        <begin position="1"/>
        <end position="23"/>
    </location>
</feature>
<evidence type="ECO:0000256" key="1">
    <source>
        <dbReference type="ARBA" id="ARBA00022448"/>
    </source>
</evidence>
<organism evidence="9 10">
    <name type="scientific">Simplicispira hankyongi</name>
    <dbReference type="NCBI Taxonomy" id="2315688"/>
    <lineage>
        <taxon>Bacteria</taxon>
        <taxon>Pseudomonadati</taxon>
        <taxon>Pseudomonadota</taxon>
        <taxon>Betaproteobacteria</taxon>
        <taxon>Burkholderiales</taxon>
        <taxon>Comamonadaceae</taxon>
        <taxon>Simplicispira</taxon>
    </lineage>
</organism>
<keyword evidence="4" id="KW-0249">Electron transport</keyword>
<dbReference type="PROSITE" id="PS51007">
    <property type="entry name" value="CYTC"/>
    <property type="match status" value="1"/>
</dbReference>
<accession>A0A398C5Y2</accession>
<proteinExistence type="predicted"/>
<dbReference type="GO" id="GO:0046872">
    <property type="term" value="F:metal ion binding"/>
    <property type="evidence" value="ECO:0007669"/>
    <property type="project" value="UniProtKB-KW"/>
</dbReference>
<evidence type="ECO:0000259" key="8">
    <source>
        <dbReference type="PROSITE" id="PS51007"/>
    </source>
</evidence>
<feature type="domain" description="Cytochrome c" evidence="8">
    <location>
        <begin position="28"/>
        <end position="126"/>
    </location>
</feature>
<dbReference type="Gene3D" id="1.10.760.10">
    <property type="entry name" value="Cytochrome c-like domain"/>
    <property type="match status" value="1"/>
</dbReference>
<keyword evidence="7" id="KW-0732">Signal</keyword>
<dbReference type="InterPro" id="IPR006311">
    <property type="entry name" value="TAT_signal"/>
</dbReference>
<feature type="chain" id="PRO_5017237939" evidence="7">
    <location>
        <begin position="24"/>
        <end position="136"/>
    </location>
</feature>
<name>A0A398C5Y2_9BURK</name>
<dbReference type="InterPro" id="IPR036909">
    <property type="entry name" value="Cyt_c-like_dom_sf"/>
</dbReference>
<dbReference type="OrthoDB" id="9805828at2"/>
<sequence>MKSRRLVVALGLAGGLLAAGAHAAPDAAALARGEQVYARCAACHAIEGNRTGPQHCGLFGRHAGTAPGYDAYSKAMRESPWVWDEKTLNVFLKDPMKALPGTTMGYAGVKDAVERSDLIAWLKEATQPGAACKPVP</sequence>
<gene>
    <name evidence="9" type="ORF">D3F03_08945</name>
</gene>
<evidence type="ECO:0000256" key="7">
    <source>
        <dbReference type="SAM" id="SignalP"/>
    </source>
</evidence>
<dbReference type="GO" id="GO:0020037">
    <property type="term" value="F:heme binding"/>
    <property type="evidence" value="ECO:0007669"/>
    <property type="project" value="InterPro"/>
</dbReference>
<dbReference type="PROSITE" id="PS51318">
    <property type="entry name" value="TAT"/>
    <property type="match status" value="1"/>
</dbReference>
<keyword evidence="1" id="KW-0813">Transport</keyword>